<evidence type="ECO:0000313" key="4">
    <source>
        <dbReference type="Proteomes" id="UP001589619"/>
    </source>
</evidence>
<name>A0ABV5VWF3_9BACL</name>
<gene>
    <name evidence="3" type="ORF">ACFFNY_12105</name>
</gene>
<evidence type="ECO:0000256" key="1">
    <source>
        <dbReference type="SAM" id="MobiDB-lite"/>
    </source>
</evidence>
<feature type="domain" description="NADP-dependent oxidoreductase" evidence="2">
    <location>
        <begin position="39"/>
        <end position="312"/>
    </location>
</feature>
<dbReference type="InterPro" id="IPR036812">
    <property type="entry name" value="NAD(P)_OxRdtase_dom_sf"/>
</dbReference>
<dbReference type="InterPro" id="IPR053135">
    <property type="entry name" value="AKR2_Oxidoreductase"/>
</dbReference>
<protein>
    <submittedName>
        <fullName evidence="3">Aldo/keto reductase</fullName>
    </submittedName>
</protein>
<dbReference type="Gene3D" id="3.20.20.100">
    <property type="entry name" value="NADP-dependent oxidoreductase domain"/>
    <property type="match status" value="1"/>
</dbReference>
<dbReference type="Pfam" id="PF00248">
    <property type="entry name" value="Aldo_ket_red"/>
    <property type="match status" value="1"/>
</dbReference>
<dbReference type="PANTHER" id="PTHR43312">
    <property type="entry name" value="D-THREO-ALDOSE 1-DEHYDROGENASE"/>
    <property type="match status" value="1"/>
</dbReference>
<dbReference type="PANTHER" id="PTHR43312:SF1">
    <property type="entry name" value="NADP-DEPENDENT OXIDOREDUCTASE DOMAIN-CONTAINING PROTEIN"/>
    <property type="match status" value="1"/>
</dbReference>
<evidence type="ECO:0000313" key="3">
    <source>
        <dbReference type="EMBL" id="MFB9752301.1"/>
    </source>
</evidence>
<evidence type="ECO:0000259" key="2">
    <source>
        <dbReference type="Pfam" id="PF00248"/>
    </source>
</evidence>
<dbReference type="SUPFAM" id="SSF51430">
    <property type="entry name" value="NAD(P)-linked oxidoreductase"/>
    <property type="match status" value="1"/>
</dbReference>
<feature type="region of interest" description="Disordered" evidence="1">
    <location>
        <begin position="1"/>
        <end position="32"/>
    </location>
</feature>
<accession>A0ABV5VWF3</accession>
<reference evidence="3 4" key="1">
    <citation type="submission" date="2024-09" db="EMBL/GenBank/DDBJ databases">
        <authorList>
            <person name="Sun Q."/>
            <person name="Mori K."/>
        </authorList>
    </citation>
    <scope>NUCLEOTIDE SEQUENCE [LARGE SCALE GENOMIC DNA]</scope>
    <source>
        <strain evidence="3 4">JCM 12520</strain>
    </source>
</reference>
<dbReference type="Proteomes" id="UP001589619">
    <property type="component" value="Unassembled WGS sequence"/>
</dbReference>
<dbReference type="CDD" id="cd19097">
    <property type="entry name" value="AKR_unchar"/>
    <property type="match status" value="1"/>
</dbReference>
<dbReference type="InterPro" id="IPR023210">
    <property type="entry name" value="NADP_OxRdtase_dom"/>
</dbReference>
<dbReference type="EMBL" id="JBHMAG010000009">
    <property type="protein sequence ID" value="MFB9752301.1"/>
    <property type="molecule type" value="Genomic_DNA"/>
</dbReference>
<dbReference type="RefSeq" id="WP_344911259.1">
    <property type="nucleotide sequence ID" value="NZ_BAAAYO010000010.1"/>
</dbReference>
<keyword evidence="4" id="KW-1185">Reference proteome</keyword>
<comment type="caution">
    <text evidence="3">The sequence shown here is derived from an EMBL/GenBank/DDBJ whole genome shotgun (WGS) entry which is preliminary data.</text>
</comment>
<sequence>MVKKKEAMPTEPDTGTQAGQRPTAGTTTGRGTTVETISKLTLGTVQLGMPYGIHNRDGMPSEESSFELLNRAWEGGVVSYDTAAAYGQSETILGRFFHGKHPLITTKIHLFPQPGDSGAQIGRDMRERVSGSLKRLGLDSVPILMLHNTDVMEHFGGAITEAFAELKQEGLIGRAGISVSQNSAEEYRFLWPYLQNDLYEAVQIPMNVLDHRPIRNGCLGMLGQAGKTVFVRSVFLQGLLYMKDEELPVKLAAAKAPLAALRELSERYGIGIAQLAVSFIRDMEGVDSLVIGAETREQVSDNLALLDGPPLPETLREQLASAFHDVPEQVITPHMWK</sequence>
<organism evidence="3 4">
    <name type="scientific">Paenibacillus hodogayensis</name>
    <dbReference type="NCBI Taxonomy" id="279208"/>
    <lineage>
        <taxon>Bacteria</taxon>
        <taxon>Bacillati</taxon>
        <taxon>Bacillota</taxon>
        <taxon>Bacilli</taxon>
        <taxon>Bacillales</taxon>
        <taxon>Paenibacillaceae</taxon>
        <taxon>Paenibacillus</taxon>
    </lineage>
</organism>
<feature type="compositionally biased region" description="Low complexity" evidence="1">
    <location>
        <begin position="14"/>
        <end position="32"/>
    </location>
</feature>
<proteinExistence type="predicted"/>